<dbReference type="EMBL" id="AZIL01000936">
    <property type="protein sequence ID" value="EWM25468.1"/>
    <property type="molecule type" value="Genomic_DNA"/>
</dbReference>
<gene>
    <name evidence="3" type="ORF">Naga_100005g95</name>
</gene>
<feature type="domain" description="Thioredoxin" evidence="2">
    <location>
        <begin position="37"/>
        <end position="204"/>
    </location>
</feature>
<organism evidence="3 4">
    <name type="scientific">Nannochloropsis gaditana</name>
    <dbReference type="NCBI Taxonomy" id="72520"/>
    <lineage>
        <taxon>Eukaryota</taxon>
        <taxon>Sar</taxon>
        <taxon>Stramenopiles</taxon>
        <taxon>Ochrophyta</taxon>
        <taxon>Eustigmatophyceae</taxon>
        <taxon>Eustigmatales</taxon>
        <taxon>Monodopsidaceae</taxon>
        <taxon>Nannochloropsis</taxon>
    </lineage>
</organism>
<keyword evidence="4" id="KW-1185">Reference proteome</keyword>
<proteinExistence type="predicted"/>
<protein>
    <submittedName>
        <fullName evidence="3">Thioredoxin domain protein</fullName>
    </submittedName>
</protein>
<dbReference type="OrthoDB" id="298672at2759"/>
<feature type="region of interest" description="Disordered" evidence="1">
    <location>
        <begin position="312"/>
        <end position="344"/>
    </location>
</feature>
<dbReference type="Pfam" id="PF00085">
    <property type="entry name" value="Thioredoxin"/>
    <property type="match status" value="1"/>
</dbReference>
<dbReference type="PROSITE" id="PS51352">
    <property type="entry name" value="THIOREDOXIN_2"/>
    <property type="match status" value="1"/>
</dbReference>
<evidence type="ECO:0000313" key="4">
    <source>
        <dbReference type="Proteomes" id="UP000019335"/>
    </source>
</evidence>
<evidence type="ECO:0000259" key="2">
    <source>
        <dbReference type="PROSITE" id="PS51352"/>
    </source>
</evidence>
<feature type="compositionally biased region" description="Basic and acidic residues" evidence="1">
    <location>
        <begin position="312"/>
        <end position="321"/>
    </location>
</feature>
<accession>W7TPQ6</accession>
<dbReference type="InterPro" id="IPR052842">
    <property type="entry name" value="ER_Co-chaperone"/>
</dbReference>
<name>W7TPQ6_9STRA</name>
<sequence>MMTDLPDTVTISYRAMKRSAPKKIWWFSIAFAVAILLLVTPTAKAFAEEDEDDDEGGIVQDLSVRQYREILNGKEVWLIDFTKENCHACQQIKPILSEFAKEVKPYGIQVGRFEIEQDGAAKVIKEAGLHRAPTLRLLASPPAKNPYTGKNSRIPVDFPFTQGGSLQRNMLRDFLKKELPNKVLRVSSATYPEALRDAFAQRLGVVLTLTDREKTPTLLKSLALSYSEDFVFLEVPPSETDILEAFRVTTKDLAQLYVLESKHGVDPFLPESLDMELVAASKYPGDLTAAQKVFVFIAQRIDLVARKDALEEATGKDDGSGKAKKGGKQGKDKKAPPAAGAELPPPEILALNATNFKEEVLQSSDAWMVWFQDAEIEEESPVLAAWEQYSGKAEGIVRCGVVECWAAAAAEDTVALCAKEAGETARFKAYLHGEEKEDESRRFATAEEAFQEAAASLPDVLKRVGDGANQYLLENEINMAFRSGRFPVLVFSKKEDPASLFRALALKLEPLLSFIFISSPSQETMARFNGANVPSVNVLVPQDMDAYRNKDNGVPAQHNLRIETYLPVFFGPMKFMSVINFFVQVLQRVDLARAQNIVNAVLPSAAPAAAAVPQANSISHVTDRASWEKACASSGALCVIGLFDGLPAGQDGDNIEGHVAGRNQELIQRVADAETAALSGGVSPWSFSWLDATCFRGFAQESFDVQEHALPTIVVYSPKKGRFAAFRGQWNAEAIREFLSGVLSGKFLTAPVLSTPTVEAEDAEGCYTESGSRGWGEGEPVEEEDIDDLMAEILEEERMKKKELAAALKEEQAAAAAAAAAAAKNEGGSGTEGKKKIVRRKKKKASDEL</sequence>
<feature type="compositionally biased region" description="Basic residues" evidence="1">
    <location>
        <begin position="836"/>
        <end position="849"/>
    </location>
</feature>
<dbReference type="InterPro" id="IPR013766">
    <property type="entry name" value="Thioredoxin_domain"/>
</dbReference>
<feature type="region of interest" description="Disordered" evidence="1">
    <location>
        <begin position="760"/>
        <end position="781"/>
    </location>
</feature>
<dbReference type="PANTHER" id="PTHR45184">
    <property type="entry name" value="DNAJ PROTEIN ERDJ3A"/>
    <property type="match status" value="1"/>
</dbReference>
<evidence type="ECO:0000313" key="3">
    <source>
        <dbReference type="EMBL" id="EWM25468.1"/>
    </source>
</evidence>
<dbReference type="InterPro" id="IPR036249">
    <property type="entry name" value="Thioredoxin-like_sf"/>
</dbReference>
<dbReference type="SUPFAM" id="SSF52833">
    <property type="entry name" value="Thioredoxin-like"/>
    <property type="match status" value="2"/>
</dbReference>
<comment type="caution">
    <text evidence="3">The sequence shown here is derived from an EMBL/GenBank/DDBJ whole genome shotgun (WGS) entry which is preliminary data.</text>
</comment>
<dbReference type="Proteomes" id="UP000019335">
    <property type="component" value="Chromosome 11"/>
</dbReference>
<dbReference type="PANTHER" id="PTHR45184:SF1">
    <property type="entry name" value="DNAJ PROTEIN ERDJ3A"/>
    <property type="match status" value="1"/>
</dbReference>
<dbReference type="Gene3D" id="3.40.30.10">
    <property type="entry name" value="Glutaredoxin"/>
    <property type="match status" value="3"/>
</dbReference>
<dbReference type="AlphaFoldDB" id="W7TPQ6"/>
<evidence type="ECO:0000256" key="1">
    <source>
        <dbReference type="SAM" id="MobiDB-lite"/>
    </source>
</evidence>
<reference evidence="3 4" key="1">
    <citation type="journal article" date="2014" name="Mol. Plant">
        <title>Chromosome Scale Genome Assembly and Transcriptome Profiling of Nannochloropsis gaditana in Nitrogen Depletion.</title>
        <authorList>
            <person name="Corteggiani Carpinelli E."/>
            <person name="Telatin A."/>
            <person name="Vitulo N."/>
            <person name="Forcato C."/>
            <person name="D'Angelo M."/>
            <person name="Schiavon R."/>
            <person name="Vezzi A."/>
            <person name="Giacometti G.M."/>
            <person name="Morosinotto T."/>
            <person name="Valle G."/>
        </authorList>
    </citation>
    <scope>NUCLEOTIDE SEQUENCE [LARGE SCALE GENOMIC DNA]</scope>
    <source>
        <strain evidence="3 4">B-31</strain>
    </source>
</reference>
<feature type="region of interest" description="Disordered" evidence="1">
    <location>
        <begin position="816"/>
        <end position="849"/>
    </location>
</feature>